<dbReference type="RefSeq" id="WP_130135790.1">
    <property type="nucleotide sequence ID" value="NZ_RQTE01000326.1"/>
</dbReference>
<sequence>MSSTLSKYPIVDTDIWVSLVFSKFDERLIKSYGSLIFADVVAKEIMRWKSNDSKAQEVALHFDELRQHKLISIIDFHNFSVFEQMAINHQLEEYGLQRVNITEKNKGEFVSLLYALNLDVKIFKTNDHAFSNELDDTTKQLITIMHWDEILDKFSKDFKEKIKVEKLVRQKQENMKKQRQAYQQDPRWDKLKQFLG</sequence>
<organism evidence="1 2">
    <name type="scientific">Staphylococcus condimenti</name>
    <dbReference type="NCBI Taxonomy" id="70255"/>
    <lineage>
        <taxon>Bacteria</taxon>
        <taxon>Bacillati</taxon>
        <taxon>Bacillota</taxon>
        <taxon>Bacilli</taxon>
        <taxon>Bacillales</taxon>
        <taxon>Staphylococcaceae</taxon>
        <taxon>Staphylococcus</taxon>
    </lineage>
</organism>
<evidence type="ECO:0000313" key="2">
    <source>
        <dbReference type="Proteomes" id="UP000293854"/>
    </source>
</evidence>
<evidence type="ECO:0008006" key="3">
    <source>
        <dbReference type="Google" id="ProtNLM"/>
    </source>
</evidence>
<name>A0A4Q7CLP1_9STAP</name>
<evidence type="ECO:0000313" key="1">
    <source>
        <dbReference type="EMBL" id="RZI00172.1"/>
    </source>
</evidence>
<gene>
    <name evidence="1" type="ORF">EIG99_12300</name>
</gene>
<dbReference type="Proteomes" id="UP000293854">
    <property type="component" value="Unassembled WGS sequence"/>
</dbReference>
<proteinExistence type="predicted"/>
<dbReference type="EMBL" id="RQTE01000326">
    <property type="protein sequence ID" value="RZI00172.1"/>
    <property type="molecule type" value="Genomic_DNA"/>
</dbReference>
<dbReference type="AlphaFoldDB" id="A0A4Q7CLP1"/>
<accession>A0A4Q7CLP1</accession>
<comment type="caution">
    <text evidence="1">The sequence shown here is derived from an EMBL/GenBank/DDBJ whole genome shotgun (WGS) entry which is preliminary data.</text>
</comment>
<reference evidence="1 2" key="1">
    <citation type="submission" date="2018-11" db="EMBL/GenBank/DDBJ databases">
        <title>Genomic profiling of Staphylococcus species from a Poultry farm system in KwaZulu-Natal, South Africa.</title>
        <authorList>
            <person name="Amoako D.G."/>
            <person name="Somboro A.M."/>
            <person name="Abia A.L.K."/>
            <person name="Bester L.A."/>
            <person name="Essack S.Y."/>
        </authorList>
    </citation>
    <scope>NUCLEOTIDE SEQUENCE [LARGE SCALE GENOMIC DNA]</scope>
    <source>
        <strain evidence="1 2">SA11</strain>
    </source>
</reference>
<protein>
    <recommendedName>
        <fullName evidence="3">PIN domain-containing protein</fullName>
    </recommendedName>
</protein>